<dbReference type="GO" id="GO:0042393">
    <property type="term" value="F:histone binding"/>
    <property type="evidence" value="ECO:0007669"/>
    <property type="project" value="TreeGrafter"/>
</dbReference>
<dbReference type="Proteomes" id="UP001208570">
    <property type="component" value="Unassembled WGS sequence"/>
</dbReference>
<keyword evidence="6" id="KW-1185">Reference proteome</keyword>
<dbReference type="GO" id="GO:0030691">
    <property type="term" value="C:Noc2p-Noc3p complex"/>
    <property type="evidence" value="ECO:0007669"/>
    <property type="project" value="TreeGrafter"/>
</dbReference>
<keyword evidence="3" id="KW-0539">Nucleus</keyword>
<dbReference type="GO" id="GO:0003714">
    <property type="term" value="F:transcription corepressor activity"/>
    <property type="evidence" value="ECO:0007669"/>
    <property type="project" value="TreeGrafter"/>
</dbReference>
<dbReference type="GO" id="GO:0000122">
    <property type="term" value="P:negative regulation of transcription by RNA polymerase II"/>
    <property type="evidence" value="ECO:0007669"/>
    <property type="project" value="TreeGrafter"/>
</dbReference>
<evidence type="ECO:0008006" key="7">
    <source>
        <dbReference type="Google" id="ProtNLM"/>
    </source>
</evidence>
<feature type="compositionally biased region" description="Basic residues" evidence="4">
    <location>
        <begin position="39"/>
        <end position="49"/>
    </location>
</feature>
<feature type="compositionally biased region" description="Acidic residues" evidence="4">
    <location>
        <begin position="55"/>
        <end position="64"/>
    </location>
</feature>
<comment type="subcellular location">
    <subcellularLocation>
        <location evidence="1">Nucleus</location>
    </subcellularLocation>
</comment>
<dbReference type="InterPro" id="IPR005343">
    <property type="entry name" value="Noc2"/>
</dbReference>
<gene>
    <name evidence="5" type="ORF">LSH36_77g06010</name>
</gene>
<evidence type="ECO:0000313" key="6">
    <source>
        <dbReference type="Proteomes" id="UP001208570"/>
    </source>
</evidence>
<evidence type="ECO:0000256" key="2">
    <source>
        <dbReference type="ARBA" id="ARBA00005907"/>
    </source>
</evidence>
<reference evidence="5" key="1">
    <citation type="journal article" date="2023" name="Mol. Biol. Evol.">
        <title>Third-Generation Sequencing Reveals the Adaptive Role of the Epigenome in Three Deep-Sea Polychaetes.</title>
        <authorList>
            <person name="Perez M."/>
            <person name="Aroh O."/>
            <person name="Sun Y."/>
            <person name="Lan Y."/>
            <person name="Juniper S.K."/>
            <person name="Young C.R."/>
            <person name="Angers B."/>
            <person name="Qian P.Y."/>
        </authorList>
    </citation>
    <scope>NUCLEOTIDE SEQUENCE</scope>
    <source>
        <strain evidence="5">P08H-3</strain>
    </source>
</reference>
<evidence type="ECO:0000256" key="4">
    <source>
        <dbReference type="SAM" id="MobiDB-lite"/>
    </source>
</evidence>
<dbReference type="GO" id="GO:0030690">
    <property type="term" value="C:Noc1p-Noc2p complex"/>
    <property type="evidence" value="ECO:0007669"/>
    <property type="project" value="TreeGrafter"/>
</dbReference>
<dbReference type="AlphaFoldDB" id="A0AAD9NCW7"/>
<comment type="caution">
    <text evidence="5">The sequence shown here is derived from an EMBL/GenBank/DDBJ whole genome shotgun (WGS) entry which is preliminary data.</text>
</comment>
<proteinExistence type="inferred from homology"/>
<dbReference type="Pfam" id="PF03715">
    <property type="entry name" value="Noc2"/>
    <property type="match status" value="1"/>
</dbReference>
<dbReference type="PANTHER" id="PTHR12687">
    <property type="entry name" value="NUCLEOLAR COMPLEX 2 AND RAD4-RELATED"/>
    <property type="match status" value="1"/>
</dbReference>
<protein>
    <recommendedName>
        <fullName evidence="7">Nucleolar complex protein 2 homolog</fullName>
    </recommendedName>
</protein>
<dbReference type="GO" id="GO:0042273">
    <property type="term" value="P:ribosomal large subunit biogenesis"/>
    <property type="evidence" value="ECO:0007669"/>
    <property type="project" value="TreeGrafter"/>
</dbReference>
<evidence type="ECO:0000313" key="5">
    <source>
        <dbReference type="EMBL" id="KAK2163586.1"/>
    </source>
</evidence>
<feature type="region of interest" description="Disordered" evidence="4">
    <location>
        <begin position="21"/>
        <end position="72"/>
    </location>
</feature>
<accession>A0AAD9NCW7</accession>
<evidence type="ECO:0000256" key="3">
    <source>
        <dbReference type="ARBA" id="ARBA00023242"/>
    </source>
</evidence>
<name>A0AAD9NCW7_9ANNE</name>
<sequence>MKNKRKLEELTVDEFLEVGLSGSETSEDNISADLENTKTKRKVWKRPKIKQVVTDSEDEEDDDEKEKKPDSSYEAVTIKMVKGWAKGLQERSPSALKELVQAFRAAVQQAGSDSVQRSKYRVKGSTVQFLKLPKQRKPNTPVLPRHSPQWKSVEKSLLIYLTDLIEKLILLWSTGEETSRVIAFLSLIKLTRLRQETFLEFVLKQMYMSYIRNCKFTSPTTLPLINFMQRSLVEILALDQELTYQYAFVYIRQLAIHLRNAITVKKKESCQAVYNWQYIHSIHLWARALSELYPSDILKATYISSSTDDYRHH</sequence>
<dbReference type="PANTHER" id="PTHR12687:SF4">
    <property type="entry name" value="NUCLEOLAR COMPLEX PROTEIN 2 HOMOLOG"/>
    <property type="match status" value="1"/>
</dbReference>
<dbReference type="EMBL" id="JAODUP010000077">
    <property type="protein sequence ID" value="KAK2163586.1"/>
    <property type="molecule type" value="Genomic_DNA"/>
</dbReference>
<organism evidence="5 6">
    <name type="scientific">Paralvinella palmiformis</name>
    <dbReference type="NCBI Taxonomy" id="53620"/>
    <lineage>
        <taxon>Eukaryota</taxon>
        <taxon>Metazoa</taxon>
        <taxon>Spiralia</taxon>
        <taxon>Lophotrochozoa</taxon>
        <taxon>Annelida</taxon>
        <taxon>Polychaeta</taxon>
        <taxon>Sedentaria</taxon>
        <taxon>Canalipalpata</taxon>
        <taxon>Terebellida</taxon>
        <taxon>Terebelliformia</taxon>
        <taxon>Alvinellidae</taxon>
        <taxon>Paralvinella</taxon>
    </lineage>
</organism>
<evidence type="ECO:0000256" key="1">
    <source>
        <dbReference type="ARBA" id="ARBA00004123"/>
    </source>
</evidence>
<comment type="similarity">
    <text evidence="2">Belongs to the NOC2 family.</text>
</comment>
<dbReference type="GO" id="GO:0005730">
    <property type="term" value="C:nucleolus"/>
    <property type="evidence" value="ECO:0007669"/>
    <property type="project" value="TreeGrafter"/>
</dbReference>
<dbReference type="GO" id="GO:0005654">
    <property type="term" value="C:nucleoplasm"/>
    <property type="evidence" value="ECO:0007669"/>
    <property type="project" value="TreeGrafter"/>
</dbReference>